<dbReference type="GO" id="GO:0046872">
    <property type="term" value="F:metal ion binding"/>
    <property type="evidence" value="ECO:0007669"/>
    <property type="project" value="UniProtKB-KW"/>
</dbReference>
<name>A0AAV8VN91_9CUCU</name>
<feature type="region of interest" description="Disordered" evidence="3">
    <location>
        <begin position="54"/>
        <end position="83"/>
    </location>
</feature>
<dbReference type="Proteomes" id="UP001159042">
    <property type="component" value="Unassembled WGS sequence"/>
</dbReference>
<comment type="cofactor">
    <cofactor evidence="1">
        <name>a divalent metal cation</name>
        <dbReference type="ChEBI" id="CHEBI:60240"/>
    </cofactor>
</comment>
<organism evidence="5 6">
    <name type="scientific">Exocentrus adspersus</name>
    <dbReference type="NCBI Taxonomy" id="1586481"/>
    <lineage>
        <taxon>Eukaryota</taxon>
        <taxon>Metazoa</taxon>
        <taxon>Ecdysozoa</taxon>
        <taxon>Arthropoda</taxon>
        <taxon>Hexapoda</taxon>
        <taxon>Insecta</taxon>
        <taxon>Pterygota</taxon>
        <taxon>Neoptera</taxon>
        <taxon>Endopterygota</taxon>
        <taxon>Coleoptera</taxon>
        <taxon>Polyphaga</taxon>
        <taxon>Cucujiformia</taxon>
        <taxon>Chrysomeloidea</taxon>
        <taxon>Cerambycidae</taxon>
        <taxon>Lamiinae</taxon>
        <taxon>Acanthocinini</taxon>
        <taxon>Exocentrus</taxon>
    </lineage>
</organism>
<dbReference type="Pfam" id="PF13359">
    <property type="entry name" value="DDE_Tnp_4"/>
    <property type="match status" value="1"/>
</dbReference>
<accession>A0AAV8VN91</accession>
<dbReference type="EMBL" id="JANEYG010000053">
    <property type="protein sequence ID" value="KAJ8915475.1"/>
    <property type="molecule type" value="Genomic_DNA"/>
</dbReference>
<proteinExistence type="predicted"/>
<keyword evidence="6" id="KW-1185">Reference proteome</keyword>
<dbReference type="PANTHER" id="PTHR23080:SF144">
    <property type="entry name" value="SPINDLE AND KINETOCHORE ASSOCIATED COMPLEX SUBUNIT 3"/>
    <property type="match status" value="1"/>
</dbReference>
<gene>
    <name evidence="5" type="ORF">NQ315_003238</name>
</gene>
<dbReference type="PANTHER" id="PTHR23080">
    <property type="entry name" value="THAP DOMAIN PROTEIN"/>
    <property type="match status" value="1"/>
</dbReference>
<evidence type="ECO:0000259" key="4">
    <source>
        <dbReference type="Pfam" id="PF13359"/>
    </source>
</evidence>
<sequence>MNNIDITCAGTSGIKCSVGVQAKPYMRSKYVSCHLVPNVSSIATSPIKLRLPTVSPRNKPCEREPSASEEEKEVSEFLPSSSTSGQLDIQELLIEDKKAEEQSQSLNVVIKIIENNPKRYLGVPKKWYDILLKLLCQHDCLEIEIEKPTDPMKQALTWSEYKKCNTFKYLISCTPDGFINFVSNGFGGRISDVLLLEQCNYINVVPHGCAVMADRGFKHVDNLLKEKNCQLIKPPSVSSSTKPSKAEVIESKRIASLRIHVERLIRRLREFAYLKPHAVLNHQMLAYTDDSPIIQTMRLAPSMVFCTMLFLLEVDDADDADDAETADPDT</sequence>
<evidence type="ECO:0000256" key="2">
    <source>
        <dbReference type="ARBA" id="ARBA00022723"/>
    </source>
</evidence>
<evidence type="ECO:0000313" key="5">
    <source>
        <dbReference type="EMBL" id="KAJ8915475.1"/>
    </source>
</evidence>
<dbReference type="AlphaFoldDB" id="A0AAV8VN91"/>
<dbReference type="InterPro" id="IPR027806">
    <property type="entry name" value="HARBI1_dom"/>
</dbReference>
<evidence type="ECO:0000313" key="6">
    <source>
        <dbReference type="Proteomes" id="UP001159042"/>
    </source>
</evidence>
<protein>
    <recommendedName>
        <fullName evidence="4">DDE Tnp4 domain-containing protein</fullName>
    </recommendedName>
</protein>
<comment type="caution">
    <text evidence="5">The sequence shown here is derived from an EMBL/GenBank/DDBJ whole genome shotgun (WGS) entry which is preliminary data.</text>
</comment>
<evidence type="ECO:0000256" key="1">
    <source>
        <dbReference type="ARBA" id="ARBA00001968"/>
    </source>
</evidence>
<feature type="domain" description="DDE Tnp4" evidence="4">
    <location>
        <begin position="139"/>
        <end position="284"/>
    </location>
</feature>
<reference evidence="5 6" key="1">
    <citation type="journal article" date="2023" name="Insect Mol. Biol.">
        <title>Genome sequencing provides insights into the evolution of gene families encoding plant cell wall-degrading enzymes in longhorned beetles.</title>
        <authorList>
            <person name="Shin N.R."/>
            <person name="Okamura Y."/>
            <person name="Kirsch R."/>
            <person name="Pauchet Y."/>
        </authorList>
    </citation>
    <scope>NUCLEOTIDE SEQUENCE [LARGE SCALE GENOMIC DNA]</scope>
    <source>
        <strain evidence="5">EAD_L_NR</strain>
    </source>
</reference>
<evidence type="ECO:0000256" key="3">
    <source>
        <dbReference type="SAM" id="MobiDB-lite"/>
    </source>
</evidence>
<keyword evidence="2" id="KW-0479">Metal-binding</keyword>